<dbReference type="OrthoDB" id="5342292at2759"/>
<keyword evidence="4 6" id="KW-0472">Membrane</keyword>
<proteinExistence type="inferred from homology"/>
<feature type="transmembrane region" description="Helical" evidence="6">
    <location>
        <begin position="20"/>
        <end position="42"/>
    </location>
</feature>
<feature type="transmembrane region" description="Helical" evidence="6">
    <location>
        <begin position="248"/>
        <end position="267"/>
    </location>
</feature>
<feature type="transmembrane region" description="Helical" evidence="6">
    <location>
        <begin position="100"/>
        <end position="121"/>
    </location>
</feature>
<dbReference type="Proteomes" id="UP000800200">
    <property type="component" value="Unassembled WGS sequence"/>
</dbReference>
<evidence type="ECO:0000256" key="5">
    <source>
        <dbReference type="ARBA" id="ARBA00038359"/>
    </source>
</evidence>
<keyword evidence="2 6" id="KW-0812">Transmembrane</keyword>
<feature type="domain" description="Rhodopsin" evidence="7">
    <location>
        <begin position="36"/>
        <end position="273"/>
    </location>
</feature>
<name>A0A6A6EFL1_9PEZI</name>
<feature type="non-terminal residue" evidence="8">
    <location>
        <position position="281"/>
    </location>
</feature>
<feature type="transmembrane region" description="Helical" evidence="6">
    <location>
        <begin position="128"/>
        <end position="151"/>
    </location>
</feature>
<dbReference type="InterPro" id="IPR052337">
    <property type="entry name" value="SAT4-like"/>
</dbReference>
<evidence type="ECO:0000259" key="7">
    <source>
        <dbReference type="Pfam" id="PF20684"/>
    </source>
</evidence>
<comment type="similarity">
    <text evidence="5">Belongs to the SAT4 family.</text>
</comment>
<feature type="transmembrane region" description="Helical" evidence="6">
    <location>
        <begin position="171"/>
        <end position="196"/>
    </location>
</feature>
<dbReference type="PANTHER" id="PTHR33048:SF124">
    <property type="entry name" value="INTEGRAL MEMBRANE PROTEIN"/>
    <property type="match status" value="1"/>
</dbReference>
<dbReference type="InterPro" id="IPR049326">
    <property type="entry name" value="Rhodopsin_dom_fungi"/>
</dbReference>
<feature type="transmembrane region" description="Helical" evidence="6">
    <location>
        <begin position="208"/>
        <end position="228"/>
    </location>
</feature>
<evidence type="ECO:0000256" key="2">
    <source>
        <dbReference type="ARBA" id="ARBA00022692"/>
    </source>
</evidence>
<evidence type="ECO:0000256" key="1">
    <source>
        <dbReference type="ARBA" id="ARBA00004141"/>
    </source>
</evidence>
<organism evidence="8 9">
    <name type="scientific">Zopfia rhizophila CBS 207.26</name>
    <dbReference type="NCBI Taxonomy" id="1314779"/>
    <lineage>
        <taxon>Eukaryota</taxon>
        <taxon>Fungi</taxon>
        <taxon>Dikarya</taxon>
        <taxon>Ascomycota</taxon>
        <taxon>Pezizomycotina</taxon>
        <taxon>Dothideomycetes</taxon>
        <taxon>Dothideomycetes incertae sedis</taxon>
        <taxon>Zopfiaceae</taxon>
        <taxon>Zopfia</taxon>
    </lineage>
</organism>
<evidence type="ECO:0000313" key="8">
    <source>
        <dbReference type="EMBL" id="KAF2188920.1"/>
    </source>
</evidence>
<gene>
    <name evidence="8" type="ORF">K469DRAFT_456892</name>
</gene>
<protein>
    <recommendedName>
        <fullName evidence="7">Rhodopsin domain-containing protein</fullName>
    </recommendedName>
</protein>
<keyword evidence="3 6" id="KW-1133">Transmembrane helix</keyword>
<feature type="non-terminal residue" evidence="8">
    <location>
        <position position="1"/>
    </location>
</feature>
<evidence type="ECO:0000256" key="3">
    <source>
        <dbReference type="ARBA" id="ARBA00022989"/>
    </source>
</evidence>
<evidence type="ECO:0000313" key="9">
    <source>
        <dbReference type="Proteomes" id="UP000800200"/>
    </source>
</evidence>
<sequence>PPSGITPNFVNPPSRAHVVITVHIVLTIISTLFMGLRFYTVLFITRHVRVDDCKLSYHSYKRLLLTFVPVTLYGFGRHLWDIPFSVFSPRFMKVGAIAGTFYGISIMLTKLSILTFFILFAPRGNLRIVIYITMAIVVIYSLVASFEWVYACRPLEKYWDLTIPGGSCINWLKVTVFSGVMNTATDTTILVLPVLLLRNVRLPKRQKIGVMIMLMTGGFVLVVSIIRLKLTVDSVHQTDLTWENVDGNAWWTIEAHIAIVCACLPAGKPFLRKHMPKVIGS</sequence>
<keyword evidence="9" id="KW-1185">Reference proteome</keyword>
<evidence type="ECO:0000256" key="4">
    <source>
        <dbReference type="ARBA" id="ARBA00023136"/>
    </source>
</evidence>
<dbReference type="PANTHER" id="PTHR33048">
    <property type="entry name" value="PTH11-LIKE INTEGRAL MEMBRANE PROTEIN (AFU_ORTHOLOGUE AFUA_5G11245)"/>
    <property type="match status" value="1"/>
</dbReference>
<reference evidence="8" key="1">
    <citation type="journal article" date="2020" name="Stud. Mycol.">
        <title>101 Dothideomycetes genomes: a test case for predicting lifestyles and emergence of pathogens.</title>
        <authorList>
            <person name="Haridas S."/>
            <person name="Albert R."/>
            <person name="Binder M."/>
            <person name="Bloem J."/>
            <person name="Labutti K."/>
            <person name="Salamov A."/>
            <person name="Andreopoulos B."/>
            <person name="Baker S."/>
            <person name="Barry K."/>
            <person name="Bills G."/>
            <person name="Bluhm B."/>
            <person name="Cannon C."/>
            <person name="Castanera R."/>
            <person name="Culley D."/>
            <person name="Daum C."/>
            <person name="Ezra D."/>
            <person name="Gonzalez J."/>
            <person name="Henrissat B."/>
            <person name="Kuo A."/>
            <person name="Liang C."/>
            <person name="Lipzen A."/>
            <person name="Lutzoni F."/>
            <person name="Magnuson J."/>
            <person name="Mondo S."/>
            <person name="Nolan M."/>
            <person name="Ohm R."/>
            <person name="Pangilinan J."/>
            <person name="Park H.-J."/>
            <person name="Ramirez L."/>
            <person name="Alfaro M."/>
            <person name="Sun H."/>
            <person name="Tritt A."/>
            <person name="Yoshinaga Y."/>
            <person name="Zwiers L.-H."/>
            <person name="Turgeon B."/>
            <person name="Goodwin S."/>
            <person name="Spatafora J."/>
            <person name="Crous P."/>
            <person name="Grigoriev I."/>
        </authorList>
    </citation>
    <scope>NUCLEOTIDE SEQUENCE</scope>
    <source>
        <strain evidence="8">CBS 207.26</strain>
    </source>
</reference>
<comment type="subcellular location">
    <subcellularLocation>
        <location evidence="1">Membrane</location>
        <topology evidence="1">Multi-pass membrane protein</topology>
    </subcellularLocation>
</comment>
<dbReference type="EMBL" id="ML994622">
    <property type="protein sequence ID" value="KAF2188920.1"/>
    <property type="molecule type" value="Genomic_DNA"/>
</dbReference>
<dbReference type="Pfam" id="PF20684">
    <property type="entry name" value="Fung_rhodopsin"/>
    <property type="match status" value="1"/>
</dbReference>
<evidence type="ECO:0000256" key="6">
    <source>
        <dbReference type="SAM" id="Phobius"/>
    </source>
</evidence>
<dbReference type="GO" id="GO:0016020">
    <property type="term" value="C:membrane"/>
    <property type="evidence" value="ECO:0007669"/>
    <property type="project" value="UniProtKB-SubCell"/>
</dbReference>
<feature type="transmembrane region" description="Helical" evidence="6">
    <location>
        <begin position="63"/>
        <end position="80"/>
    </location>
</feature>
<dbReference type="AlphaFoldDB" id="A0A6A6EFL1"/>
<accession>A0A6A6EFL1</accession>